<keyword evidence="9 16" id="KW-0812">Transmembrane</keyword>
<sequence>MWTEIGHLGVWIRQKDWLTLCRESYRSWAWPWAWNVGIVVLLSSAAHQNLKPYPIELETTVEVLSEEQEETVLFQENNQQQQSAEDSTTALAMDLHLSPKFILALVLIIFWTVFWFIHIIAIIYGYRKLHRRRATPLDDEPGVTGVSILKPLVGSPMDPNLMTNLETFFTMNYPKFELLFCVQDESDPSIMIVNQLQKKHPHIDCQLFTGGKMVGVNPKINNMQPGYCAAKHELLLVSDSSLLMKEDTLSDMVQHMTPDVGIVHQMPFTVDRKGWPAVLEKVFFGTGHARMYLFLGFLDAMGIAVHCCTGMSCLMRKKILDQAGGLSEFGKYLAEDYFFAKYIQDAGWGIRISSQPAWQNSGTCKVKNFLSRIERWCKLRMAMVPHTIILEPLSECIMLGLVSAWAAATLFQADYLSFFLTHTLVWFCSDWLMLIIVNNGAPPFSKFEFVISWLFRETSALFIFLHANWDPVISWRNNSYKLNWKGIAEPVNTRGSVI</sequence>
<evidence type="ECO:0000313" key="17">
    <source>
        <dbReference type="EMBL" id="CAL4125517.1"/>
    </source>
</evidence>
<keyword evidence="12" id="KW-0443">Lipid metabolism</keyword>
<keyword evidence="11" id="KW-0333">Golgi apparatus</keyword>
<evidence type="ECO:0000256" key="14">
    <source>
        <dbReference type="ARBA" id="ARBA00047869"/>
    </source>
</evidence>
<keyword evidence="13 16" id="KW-0472">Membrane</keyword>
<dbReference type="Proteomes" id="UP001497623">
    <property type="component" value="Unassembled WGS sequence"/>
</dbReference>
<evidence type="ECO:0000256" key="8">
    <source>
        <dbReference type="ARBA" id="ARBA00022679"/>
    </source>
</evidence>
<evidence type="ECO:0000256" key="11">
    <source>
        <dbReference type="ARBA" id="ARBA00023034"/>
    </source>
</evidence>
<comment type="similarity">
    <text evidence="4">Belongs to the glycosyltransferase 2 family.</text>
</comment>
<evidence type="ECO:0000256" key="16">
    <source>
        <dbReference type="SAM" id="Phobius"/>
    </source>
</evidence>
<dbReference type="GO" id="GO:0006679">
    <property type="term" value="P:glucosylceramide biosynthetic process"/>
    <property type="evidence" value="ECO:0007669"/>
    <property type="project" value="TreeGrafter"/>
</dbReference>
<dbReference type="EMBL" id="CAXKWB010023710">
    <property type="protein sequence ID" value="CAL4125517.1"/>
    <property type="molecule type" value="Genomic_DNA"/>
</dbReference>
<name>A0AAV2RKD9_MEGNR</name>
<keyword evidence="6" id="KW-0444">Lipid biosynthesis</keyword>
<dbReference type="GO" id="GO:0008120">
    <property type="term" value="F:ceramide glucosyltransferase activity"/>
    <property type="evidence" value="ECO:0007669"/>
    <property type="project" value="UniProtKB-EC"/>
</dbReference>
<dbReference type="InterPro" id="IPR029044">
    <property type="entry name" value="Nucleotide-diphossugar_trans"/>
</dbReference>
<evidence type="ECO:0000256" key="7">
    <source>
        <dbReference type="ARBA" id="ARBA00022676"/>
    </source>
</evidence>
<comment type="subcellular location">
    <subcellularLocation>
        <location evidence="1">Golgi apparatus membrane</location>
        <topology evidence="1">Multi-pass membrane protein</topology>
    </subcellularLocation>
</comment>
<evidence type="ECO:0000256" key="12">
    <source>
        <dbReference type="ARBA" id="ARBA00023098"/>
    </source>
</evidence>
<dbReference type="PANTHER" id="PTHR12726">
    <property type="entry name" value="CERAMIDE GLUCOSYLTRANSFERASE"/>
    <property type="match status" value="1"/>
</dbReference>
<feature type="transmembrane region" description="Helical" evidence="16">
    <location>
        <begin position="101"/>
        <end position="126"/>
    </location>
</feature>
<dbReference type="Pfam" id="PF13506">
    <property type="entry name" value="Glyco_transf_21"/>
    <property type="match status" value="1"/>
</dbReference>
<dbReference type="FunFam" id="3.90.550.10:FF:000041">
    <property type="entry name" value="UDP-glucose ceramide glucosyltransferase"/>
    <property type="match status" value="1"/>
</dbReference>
<evidence type="ECO:0000256" key="6">
    <source>
        <dbReference type="ARBA" id="ARBA00022516"/>
    </source>
</evidence>
<gene>
    <name evidence="17" type="ORF">MNOR_LOCUS25169</name>
</gene>
<evidence type="ECO:0000256" key="3">
    <source>
        <dbReference type="ARBA" id="ARBA00004991"/>
    </source>
</evidence>
<evidence type="ECO:0000256" key="9">
    <source>
        <dbReference type="ARBA" id="ARBA00022692"/>
    </source>
</evidence>
<evidence type="ECO:0000256" key="5">
    <source>
        <dbReference type="ARBA" id="ARBA00012699"/>
    </source>
</evidence>
<comment type="catalytic activity">
    <reaction evidence="14">
        <text>UDP-alpha-D-xylose + an N-acylsphing-4-enine = a beta-D-xylosyl-(1&lt;-&gt;1')-N-acylsphing-4-enine + UDP + H(+)</text>
        <dbReference type="Rhea" id="RHEA:70243"/>
        <dbReference type="ChEBI" id="CHEBI:15378"/>
        <dbReference type="ChEBI" id="CHEBI:52639"/>
        <dbReference type="ChEBI" id="CHEBI:57632"/>
        <dbReference type="ChEBI" id="CHEBI:58223"/>
        <dbReference type="ChEBI" id="CHEBI:189068"/>
    </reaction>
    <physiologicalReaction direction="left-to-right" evidence="14">
        <dbReference type="Rhea" id="RHEA:70244"/>
    </physiologicalReaction>
</comment>
<comment type="catalytic activity">
    <reaction evidence="15">
        <text>N-(9Z-octadecenoyl)-sphing-4-enine + UDP-alpha-D-xylose = beta-D-xylosyl-(1&lt;-&gt;1')-N-(9Z-octadecenoyl)-sphing-4-enine + UDP + H(+)</text>
        <dbReference type="Rhea" id="RHEA:70247"/>
        <dbReference type="ChEBI" id="CHEBI:15378"/>
        <dbReference type="ChEBI" id="CHEBI:57632"/>
        <dbReference type="ChEBI" id="CHEBI:58223"/>
        <dbReference type="ChEBI" id="CHEBI:77996"/>
        <dbReference type="ChEBI" id="CHEBI:189081"/>
    </reaction>
    <physiologicalReaction direction="left-to-right" evidence="15">
        <dbReference type="Rhea" id="RHEA:70248"/>
    </physiologicalReaction>
</comment>
<comment type="pathway">
    <text evidence="2">Lipid metabolism; sphingolipid metabolism.</text>
</comment>
<evidence type="ECO:0000256" key="4">
    <source>
        <dbReference type="ARBA" id="ARBA00006739"/>
    </source>
</evidence>
<organism evidence="17 18">
    <name type="scientific">Meganyctiphanes norvegica</name>
    <name type="common">Northern krill</name>
    <name type="synonym">Thysanopoda norvegica</name>
    <dbReference type="NCBI Taxonomy" id="48144"/>
    <lineage>
        <taxon>Eukaryota</taxon>
        <taxon>Metazoa</taxon>
        <taxon>Ecdysozoa</taxon>
        <taxon>Arthropoda</taxon>
        <taxon>Crustacea</taxon>
        <taxon>Multicrustacea</taxon>
        <taxon>Malacostraca</taxon>
        <taxon>Eumalacostraca</taxon>
        <taxon>Eucarida</taxon>
        <taxon>Euphausiacea</taxon>
        <taxon>Euphausiidae</taxon>
        <taxon>Meganyctiphanes</taxon>
    </lineage>
</organism>
<protein>
    <recommendedName>
        <fullName evidence="5">ceramide glucosyltransferase</fullName>
        <ecNumber evidence="5">2.4.1.80</ecNumber>
    </recommendedName>
</protein>
<comment type="caution">
    <text evidence="17">The sequence shown here is derived from an EMBL/GenBank/DDBJ whole genome shotgun (WGS) entry which is preliminary data.</text>
</comment>
<reference evidence="17 18" key="1">
    <citation type="submission" date="2024-05" db="EMBL/GenBank/DDBJ databases">
        <authorList>
            <person name="Wallberg A."/>
        </authorList>
    </citation>
    <scope>NUCLEOTIDE SEQUENCE [LARGE SCALE GENOMIC DNA]</scope>
</reference>
<keyword evidence="18" id="KW-1185">Reference proteome</keyword>
<dbReference type="InterPro" id="IPR025993">
    <property type="entry name" value="Ceramide_glucosylTrfase"/>
</dbReference>
<comment type="pathway">
    <text evidence="3">Sphingolipid metabolism.</text>
</comment>
<dbReference type="CDD" id="cd02520">
    <property type="entry name" value="Glucosylceramide_synthase"/>
    <property type="match status" value="1"/>
</dbReference>
<evidence type="ECO:0000256" key="2">
    <source>
        <dbReference type="ARBA" id="ARBA00004760"/>
    </source>
</evidence>
<evidence type="ECO:0000256" key="10">
    <source>
        <dbReference type="ARBA" id="ARBA00022989"/>
    </source>
</evidence>
<keyword evidence="8" id="KW-0808">Transferase</keyword>
<keyword evidence="10 16" id="KW-1133">Transmembrane helix</keyword>
<dbReference type="EC" id="2.4.1.80" evidence="5"/>
<feature type="transmembrane region" description="Helical" evidence="16">
    <location>
        <begin position="388"/>
        <end position="411"/>
    </location>
</feature>
<dbReference type="AlphaFoldDB" id="A0AAV2RKD9"/>
<dbReference type="GO" id="GO:0000139">
    <property type="term" value="C:Golgi membrane"/>
    <property type="evidence" value="ECO:0007669"/>
    <property type="project" value="UniProtKB-SubCell"/>
</dbReference>
<evidence type="ECO:0000256" key="1">
    <source>
        <dbReference type="ARBA" id="ARBA00004653"/>
    </source>
</evidence>
<dbReference type="Gene3D" id="3.90.550.10">
    <property type="entry name" value="Spore Coat Polysaccharide Biosynthesis Protein SpsA, Chain A"/>
    <property type="match status" value="1"/>
</dbReference>
<evidence type="ECO:0000313" key="18">
    <source>
        <dbReference type="Proteomes" id="UP001497623"/>
    </source>
</evidence>
<feature type="transmembrane region" description="Helical" evidence="16">
    <location>
        <begin position="417"/>
        <end position="437"/>
    </location>
</feature>
<dbReference type="SUPFAM" id="SSF53448">
    <property type="entry name" value="Nucleotide-diphospho-sugar transferases"/>
    <property type="match status" value="1"/>
</dbReference>
<evidence type="ECO:0000256" key="13">
    <source>
        <dbReference type="ARBA" id="ARBA00023136"/>
    </source>
</evidence>
<evidence type="ECO:0000256" key="15">
    <source>
        <dbReference type="ARBA" id="ARBA00048104"/>
    </source>
</evidence>
<proteinExistence type="inferred from homology"/>
<accession>A0AAV2RKD9</accession>
<keyword evidence="7" id="KW-0328">Glycosyltransferase</keyword>
<dbReference type="PANTHER" id="PTHR12726:SF0">
    <property type="entry name" value="CERAMIDE GLUCOSYLTRANSFERASE"/>
    <property type="match status" value="1"/>
</dbReference>